<dbReference type="PROSITE" id="PS50995">
    <property type="entry name" value="HTH_MARR_2"/>
    <property type="match status" value="1"/>
</dbReference>
<evidence type="ECO:0000256" key="1">
    <source>
        <dbReference type="ARBA" id="ARBA00023015"/>
    </source>
</evidence>
<dbReference type="InterPro" id="IPR036388">
    <property type="entry name" value="WH-like_DNA-bd_sf"/>
</dbReference>
<reference evidence="5" key="1">
    <citation type="journal article" date="2020" name="mSystems">
        <title>Genome- and Community-Level Interaction Insights into Carbon Utilization and Element Cycling Functions of Hydrothermarchaeota in Hydrothermal Sediment.</title>
        <authorList>
            <person name="Zhou Z."/>
            <person name="Liu Y."/>
            <person name="Xu W."/>
            <person name="Pan J."/>
            <person name="Luo Z.H."/>
            <person name="Li M."/>
        </authorList>
    </citation>
    <scope>NUCLEOTIDE SEQUENCE [LARGE SCALE GENOMIC DNA]</scope>
    <source>
        <strain evidence="5">SpSt-70</strain>
    </source>
</reference>
<dbReference type="PRINTS" id="PR00598">
    <property type="entry name" value="HTHMARR"/>
</dbReference>
<dbReference type="GO" id="GO:0003700">
    <property type="term" value="F:DNA-binding transcription factor activity"/>
    <property type="evidence" value="ECO:0007669"/>
    <property type="project" value="InterPro"/>
</dbReference>
<dbReference type="InterPro" id="IPR022689">
    <property type="entry name" value="Iron_dep_repressor"/>
</dbReference>
<name>A0A7C3Q198_DICTH</name>
<dbReference type="InterPro" id="IPR000835">
    <property type="entry name" value="HTH_MarR-typ"/>
</dbReference>
<proteinExistence type="predicted"/>
<dbReference type="SMART" id="SM00529">
    <property type="entry name" value="HTH_DTXR"/>
    <property type="match status" value="1"/>
</dbReference>
<dbReference type="SUPFAM" id="SSF46785">
    <property type="entry name" value="Winged helix' DNA-binding domain"/>
    <property type="match status" value="1"/>
</dbReference>
<organism evidence="5">
    <name type="scientific">Dictyoglomus thermophilum</name>
    <dbReference type="NCBI Taxonomy" id="14"/>
    <lineage>
        <taxon>Bacteria</taxon>
        <taxon>Pseudomonadati</taxon>
        <taxon>Dictyoglomota</taxon>
        <taxon>Dictyoglomia</taxon>
        <taxon>Dictyoglomales</taxon>
        <taxon>Dictyoglomaceae</taxon>
        <taxon>Dictyoglomus</taxon>
    </lineage>
</organism>
<evidence type="ECO:0000313" key="5">
    <source>
        <dbReference type="EMBL" id="HGK24114.1"/>
    </source>
</evidence>
<dbReference type="AlphaFoldDB" id="A0A7C3Q198"/>
<keyword evidence="1" id="KW-0805">Transcription regulation</keyword>
<dbReference type="PANTHER" id="PTHR42756">
    <property type="entry name" value="TRANSCRIPTIONAL REGULATOR, MARR"/>
    <property type="match status" value="1"/>
</dbReference>
<evidence type="ECO:0000259" key="4">
    <source>
        <dbReference type="PROSITE" id="PS50995"/>
    </source>
</evidence>
<keyword evidence="2" id="KW-0238">DNA-binding</keyword>
<keyword evidence="3" id="KW-0804">Transcription</keyword>
<accession>A0A7C3Q198</accession>
<dbReference type="Pfam" id="PF01047">
    <property type="entry name" value="MarR"/>
    <property type="match status" value="1"/>
</dbReference>
<dbReference type="GO" id="GO:0003677">
    <property type="term" value="F:DNA binding"/>
    <property type="evidence" value="ECO:0007669"/>
    <property type="project" value="UniProtKB-KW"/>
</dbReference>
<dbReference type="GO" id="GO:0046914">
    <property type="term" value="F:transition metal ion binding"/>
    <property type="evidence" value="ECO:0007669"/>
    <property type="project" value="InterPro"/>
</dbReference>
<dbReference type="EMBL" id="DTDV01000017">
    <property type="protein sequence ID" value="HGK24114.1"/>
    <property type="molecule type" value="Genomic_DNA"/>
</dbReference>
<feature type="domain" description="HTH marR-type" evidence="4">
    <location>
        <begin position="4"/>
        <end position="136"/>
    </location>
</feature>
<dbReference type="SMART" id="SM00347">
    <property type="entry name" value="HTH_MARR"/>
    <property type="match status" value="1"/>
</dbReference>
<protein>
    <submittedName>
        <fullName evidence="5">MarR family transcriptional regulator</fullName>
    </submittedName>
</protein>
<dbReference type="Gene3D" id="1.10.10.10">
    <property type="entry name" value="Winged helix-like DNA-binding domain superfamily/Winged helix DNA-binding domain"/>
    <property type="match status" value="1"/>
</dbReference>
<comment type="caution">
    <text evidence="5">The sequence shown here is derived from an EMBL/GenBank/DDBJ whole genome shotgun (WGS) entry which is preliminary data.</text>
</comment>
<evidence type="ECO:0000256" key="2">
    <source>
        <dbReference type="ARBA" id="ARBA00023125"/>
    </source>
</evidence>
<dbReference type="RefSeq" id="WP_149122657.1">
    <property type="nucleotide sequence ID" value="NZ_VTFL01000002.1"/>
</dbReference>
<dbReference type="InterPro" id="IPR036390">
    <property type="entry name" value="WH_DNA-bd_sf"/>
</dbReference>
<sequence length="146" mass="17593">MEKNNSLYGIFKEVIREHFIRREKLLSGLKLYRGQAPMLLLLSEKDGLTQKEIAEKMKIKPSTVAIMVRRMRKRGLVITQRDEKDRRFSKVYLTDEGRKFICKLKKIFKQLEEECFSNFSEEEREILKNYLERIRDNLKKFNEEKG</sequence>
<gene>
    <name evidence="5" type="ORF">ENU78_06765</name>
</gene>
<dbReference type="PANTHER" id="PTHR42756:SF1">
    <property type="entry name" value="TRANSCRIPTIONAL REPRESSOR OF EMRAB OPERON"/>
    <property type="match status" value="1"/>
</dbReference>
<evidence type="ECO:0000256" key="3">
    <source>
        <dbReference type="ARBA" id="ARBA00023163"/>
    </source>
</evidence>